<organism evidence="1 2">
    <name type="scientific">Rhizopus stolonifer</name>
    <name type="common">Rhizopus nigricans</name>
    <dbReference type="NCBI Taxonomy" id="4846"/>
    <lineage>
        <taxon>Eukaryota</taxon>
        <taxon>Fungi</taxon>
        <taxon>Fungi incertae sedis</taxon>
        <taxon>Mucoromycota</taxon>
        <taxon>Mucoromycotina</taxon>
        <taxon>Mucoromycetes</taxon>
        <taxon>Mucorales</taxon>
        <taxon>Mucorineae</taxon>
        <taxon>Rhizopodaceae</taxon>
        <taxon>Rhizopus</taxon>
    </lineage>
</organism>
<dbReference type="OrthoDB" id="65716at2759"/>
<dbReference type="InterPro" id="IPR011990">
    <property type="entry name" value="TPR-like_helical_dom_sf"/>
</dbReference>
<name>A0A367IL69_RHIST</name>
<accession>A0A367IL69</accession>
<dbReference type="Proteomes" id="UP000253551">
    <property type="component" value="Unassembled WGS sequence"/>
</dbReference>
<keyword evidence="2" id="KW-1185">Reference proteome</keyword>
<reference evidence="1 2" key="1">
    <citation type="journal article" date="2018" name="G3 (Bethesda)">
        <title>Phylogenetic and Phylogenomic Definition of Rhizopus Species.</title>
        <authorList>
            <person name="Gryganskyi A.P."/>
            <person name="Golan J."/>
            <person name="Dolatabadi S."/>
            <person name="Mondo S."/>
            <person name="Robb S."/>
            <person name="Idnurm A."/>
            <person name="Muszewska A."/>
            <person name="Steczkiewicz K."/>
            <person name="Masonjones S."/>
            <person name="Liao H.L."/>
            <person name="Gajdeczka M.T."/>
            <person name="Anike F."/>
            <person name="Vuek A."/>
            <person name="Anishchenko I.M."/>
            <person name="Voigt K."/>
            <person name="de Hoog G.S."/>
            <person name="Smith M.E."/>
            <person name="Heitman J."/>
            <person name="Vilgalys R."/>
            <person name="Stajich J.E."/>
        </authorList>
    </citation>
    <scope>NUCLEOTIDE SEQUENCE [LARGE SCALE GENOMIC DNA]</scope>
    <source>
        <strain evidence="1 2">LSU 92-RS-03</strain>
    </source>
</reference>
<dbReference type="SUPFAM" id="SSF48452">
    <property type="entry name" value="TPR-like"/>
    <property type="match status" value="1"/>
</dbReference>
<dbReference type="STRING" id="4846.A0A367IL69"/>
<dbReference type="Gene3D" id="1.25.40.10">
    <property type="entry name" value="Tetratricopeptide repeat domain"/>
    <property type="match status" value="1"/>
</dbReference>
<evidence type="ECO:0000313" key="2">
    <source>
        <dbReference type="Proteomes" id="UP000253551"/>
    </source>
</evidence>
<comment type="caution">
    <text evidence="1">The sequence shown here is derived from an EMBL/GenBank/DDBJ whole genome shotgun (WGS) entry which is preliminary data.</text>
</comment>
<evidence type="ECO:0000313" key="1">
    <source>
        <dbReference type="EMBL" id="RCH78419.1"/>
    </source>
</evidence>
<dbReference type="EMBL" id="PJQM01007260">
    <property type="protein sequence ID" value="RCH78419.1"/>
    <property type="molecule type" value="Genomic_DNA"/>
</dbReference>
<proteinExistence type="predicted"/>
<gene>
    <name evidence="1" type="ORF">CU098_000081</name>
</gene>
<feature type="non-terminal residue" evidence="1">
    <location>
        <position position="165"/>
    </location>
</feature>
<dbReference type="Pfam" id="PF13424">
    <property type="entry name" value="TPR_12"/>
    <property type="match status" value="1"/>
</dbReference>
<sequence length="165" mass="18969">MTRKIVPYVSLASIIDGLDLLVRRKKQTSINTSLLYLFKFYMLCELALEVKNDYEGVLKTSIDDLYLVTNDVDPIDISSIQLMLWKNGDYFYKKGDYKNALSWYCHTSSILTNTTTDPNNVLVLSRKLAACYAHHSDYDLAIECLEKAINIHLSLAQDFLSLIQW</sequence>
<protein>
    <submittedName>
        <fullName evidence="1">Uncharacterized protein</fullName>
    </submittedName>
</protein>
<dbReference type="AlphaFoldDB" id="A0A367IL69"/>